<dbReference type="AlphaFoldDB" id="A9LGZ3"/>
<keyword evidence="1" id="KW-1133">Transmembrane helix</keyword>
<feature type="transmembrane region" description="Helical" evidence="1">
    <location>
        <begin position="12"/>
        <end position="31"/>
    </location>
</feature>
<reference evidence="2" key="1">
    <citation type="journal article" date="2007" name="ISME J.">
        <title>Fosmids of novel marine Planctomycetes from the Namibian and Oregon coast upwelling systems and their cross-comparison with planctomycete genomes.</title>
        <authorList>
            <person name="Woebken D."/>
            <person name="Teeling H."/>
            <person name="Wecker P."/>
            <person name="Dumitriu A."/>
            <person name="Kostadinov I."/>
            <person name="DeLong E.F."/>
            <person name="Amann R."/>
            <person name="Gloeckner F.O."/>
        </authorList>
    </citation>
    <scope>NUCLEOTIDE SEQUENCE</scope>
</reference>
<proteinExistence type="predicted"/>
<protein>
    <submittedName>
        <fullName evidence="2">Uncharacterized protein</fullName>
    </submittedName>
</protein>
<dbReference type="EMBL" id="EF591887">
    <property type="protein sequence ID" value="ABX10666.1"/>
    <property type="molecule type" value="Genomic_DNA"/>
</dbReference>
<accession>A9LGZ3</accession>
<sequence>MIRTKEGTGLNQFVFGPPFLLLLSVIVLNFCSSGQVKNNEAVPGNIQDILGWRLSKIYPQTNAECSAAGWQPLQPCC</sequence>
<keyword evidence="1" id="KW-0812">Transmembrane</keyword>
<evidence type="ECO:0000256" key="1">
    <source>
        <dbReference type="SAM" id="Phobius"/>
    </source>
</evidence>
<name>A9LGZ3_9BACT</name>
<gene>
    <name evidence="2" type="ORF">6FN_14</name>
</gene>
<evidence type="ECO:0000313" key="2">
    <source>
        <dbReference type="EMBL" id="ABX10666.1"/>
    </source>
</evidence>
<keyword evidence="1" id="KW-0472">Membrane</keyword>
<organism evidence="2">
    <name type="scientific">uncultured planctomycete 6FN</name>
    <dbReference type="NCBI Taxonomy" id="455068"/>
    <lineage>
        <taxon>Bacteria</taxon>
        <taxon>Pseudomonadati</taxon>
        <taxon>Planctomycetota</taxon>
        <taxon>Planctomycetia</taxon>
        <taxon>Planctomycetales</taxon>
        <taxon>environmental samples</taxon>
    </lineage>
</organism>